<reference evidence="2" key="2">
    <citation type="submission" date="2020-09" db="EMBL/GenBank/DDBJ databases">
        <authorList>
            <person name="Sun Q."/>
            <person name="Ohkuma M."/>
        </authorList>
    </citation>
    <scope>NUCLEOTIDE SEQUENCE</scope>
    <source>
        <strain evidence="2">JCM 3090</strain>
    </source>
</reference>
<name>A0A8J3B0R6_9ACTN</name>
<evidence type="ECO:0000313" key="2">
    <source>
        <dbReference type="EMBL" id="GGJ81839.1"/>
    </source>
</evidence>
<keyword evidence="1" id="KW-0472">Membrane</keyword>
<feature type="transmembrane region" description="Helical" evidence="1">
    <location>
        <begin position="130"/>
        <end position="161"/>
    </location>
</feature>
<dbReference type="AlphaFoldDB" id="A0A8J3B0R6"/>
<keyword evidence="1" id="KW-0812">Transmembrane</keyword>
<accession>A0A8J3B0R6</accession>
<reference evidence="2" key="1">
    <citation type="journal article" date="2014" name="Int. J. Syst. Evol. Microbiol.">
        <title>Complete genome sequence of Corynebacterium casei LMG S-19264T (=DSM 44701T), isolated from a smear-ripened cheese.</title>
        <authorList>
            <consortium name="US DOE Joint Genome Institute (JGI-PGF)"/>
            <person name="Walter F."/>
            <person name="Albersmeier A."/>
            <person name="Kalinowski J."/>
            <person name="Ruckert C."/>
        </authorList>
    </citation>
    <scope>NUCLEOTIDE SEQUENCE</scope>
    <source>
        <strain evidence="2">JCM 3090</strain>
    </source>
</reference>
<protein>
    <submittedName>
        <fullName evidence="2">Uncharacterized protein</fullName>
    </submittedName>
</protein>
<sequence>MLALGTLPSVREQQRPVAWPQPVHAVLSLFSTLGGLFIWSVLLGRTSAGWSDLIDAFVLSPLLNAAVGFMATVAAIILILTPKKLRARAFAPLVSMLRVLLAVVGSIVLLAVGVPAAVLAGVWFCKWLWGVSWLAVLVVIVLWVPVAAFVVYLHVVSLVVLTGTYVRDQLRSWFGAADVHPLLPVHAKALLAVMQVVVGAVAILGGKGGGNVFLVWLLVLAVAGHSGMFALMMVELRQRLSGRLPIDGRTPPPQPLRPRENPFTWIWGTSEDHRYR</sequence>
<feature type="transmembrane region" description="Helical" evidence="1">
    <location>
        <begin position="212"/>
        <end position="234"/>
    </location>
</feature>
<evidence type="ECO:0000256" key="1">
    <source>
        <dbReference type="SAM" id="Phobius"/>
    </source>
</evidence>
<dbReference type="Proteomes" id="UP000649739">
    <property type="component" value="Unassembled WGS sequence"/>
</dbReference>
<proteinExistence type="predicted"/>
<gene>
    <name evidence="2" type="ORF">GCM10010123_09540</name>
</gene>
<evidence type="ECO:0000313" key="3">
    <source>
        <dbReference type="Proteomes" id="UP000649739"/>
    </source>
</evidence>
<comment type="caution">
    <text evidence="2">The sequence shown here is derived from an EMBL/GenBank/DDBJ whole genome shotgun (WGS) entry which is preliminary data.</text>
</comment>
<keyword evidence="3" id="KW-1185">Reference proteome</keyword>
<organism evidence="2 3">
    <name type="scientific">Pilimelia anulata</name>
    <dbReference type="NCBI Taxonomy" id="53371"/>
    <lineage>
        <taxon>Bacteria</taxon>
        <taxon>Bacillati</taxon>
        <taxon>Actinomycetota</taxon>
        <taxon>Actinomycetes</taxon>
        <taxon>Micromonosporales</taxon>
        <taxon>Micromonosporaceae</taxon>
        <taxon>Pilimelia</taxon>
    </lineage>
</organism>
<feature type="transmembrane region" description="Helical" evidence="1">
    <location>
        <begin position="23"/>
        <end position="42"/>
    </location>
</feature>
<feature type="transmembrane region" description="Helical" evidence="1">
    <location>
        <begin position="100"/>
        <end position="124"/>
    </location>
</feature>
<feature type="transmembrane region" description="Helical" evidence="1">
    <location>
        <begin position="62"/>
        <end position="80"/>
    </location>
</feature>
<feature type="transmembrane region" description="Helical" evidence="1">
    <location>
        <begin position="182"/>
        <end position="206"/>
    </location>
</feature>
<dbReference type="EMBL" id="BMQB01000001">
    <property type="protein sequence ID" value="GGJ81839.1"/>
    <property type="molecule type" value="Genomic_DNA"/>
</dbReference>
<keyword evidence="1" id="KW-1133">Transmembrane helix</keyword>